<evidence type="ECO:0000313" key="2">
    <source>
        <dbReference type="WBParaSite" id="nRc.2.0.1.t07070-RA"/>
    </source>
</evidence>
<dbReference type="Proteomes" id="UP000887565">
    <property type="component" value="Unplaced"/>
</dbReference>
<keyword evidence="1" id="KW-1185">Reference proteome</keyword>
<name>A0A915HYU8_ROMCU</name>
<organism evidence="1 2">
    <name type="scientific">Romanomermis culicivorax</name>
    <name type="common">Nematode worm</name>
    <dbReference type="NCBI Taxonomy" id="13658"/>
    <lineage>
        <taxon>Eukaryota</taxon>
        <taxon>Metazoa</taxon>
        <taxon>Ecdysozoa</taxon>
        <taxon>Nematoda</taxon>
        <taxon>Enoplea</taxon>
        <taxon>Dorylaimia</taxon>
        <taxon>Mermithida</taxon>
        <taxon>Mermithoidea</taxon>
        <taxon>Mermithidae</taxon>
        <taxon>Romanomermis</taxon>
    </lineage>
</organism>
<sequence length="84" mass="9726">MIFGKGDREIIFGKGDRVFAIDDVTEYHVTCPGNLGLARGTHTLSNPESLQRLEFFDVKSEIGRLWYQSIDLVELYLYHLFLLF</sequence>
<reference evidence="2" key="1">
    <citation type="submission" date="2022-11" db="UniProtKB">
        <authorList>
            <consortium name="WormBaseParasite"/>
        </authorList>
    </citation>
    <scope>IDENTIFICATION</scope>
</reference>
<proteinExistence type="predicted"/>
<dbReference type="AlphaFoldDB" id="A0A915HYU8"/>
<evidence type="ECO:0000313" key="1">
    <source>
        <dbReference type="Proteomes" id="UP000887565"/>
    </source>
</evidence>
<accession>A0A915HYU8</accession>
<protein>
    <submittedName>
        <fullName evidence="2">Uncharacterized protein</fullName>
    </submittedName>
</protein>
<dbReference type="WBParaSite" id="nRc.2.0.1.t07070-RA">
    <property type="protein sequence ID" value="nRc.2.0.1.t07070-RA"/>
    <property type="gene ID" value="nRc.2.0.1.g07070"/>
</dbReference>